<sequence length="32" mass="3669">MGLRGLAGPWVDHAAARCQRTLFDIMEGRRKR</sequence>
<dbReference type="EMBL" id="JACCFS010000001">
    <property type="protein sequence ID" value="NYJ35788.1"/>
    <property type="molecule type" value="Genomic_DNA"/>
</dbReference>
<accession>A0A7Z0EQY7</accession>
<dbReference type="AlphaFoldDB" id="A0A7Z0EQY7"/>
<evidence type="ECO:0000313" key="1">
    <source>
        <dbReference type="EMBL" id="NYJ35788.1"/>
    </source>
</evidence>
<name>A0A7Z0EQY7_9ACTN</name>
<proteinExistence type="predicted"/>
<keyword evidence="2" id="KW-1185">Reference proteome</keyword>
<reference evidence="1 2" key="1">
    <citation type="submission" date="2020-07" db="EMBL/GenBank/DDBJ databases">
        <title>Sequencing the genomes of 1000 actinobacteria strains.</title>
        <authorList>
            <person name="Klenk H.-P."/>
        </authorList>
    </citation>
    <scope>NUCLEOTIDE SEQUENCE [LARGE SCALE GENOMIC DNA]</scope>
    <source>
        <strain evidence="1 2">DSM 44442</strain>
    </source>
</reference>
<evidence type="ECO:0000313" key="2">
    <source>
        <dbReference type="Proteomes" id="UP000572051"/>
    </source>
</evidence>
<comment type="caution">
    <text evidence="1">The sequence shown here is derived from an EMBL/GenBank/DDBJ whole genome shotgun (WGS) entry which is preliminary data.</text>
</comment>
<dbReference type="Proteomes" id="UP000572051">
    <property type="component" value="Unassembled WGS sequence"/>
</dbReference>
<organism evidence="1 2">
    <name type="scientific">Nocardiopsis aegyptia</name>
    <dbReference type="NCBI Taxonomy" id="220378"/>
    <lineage>
        <taxon>Bacteria</taxon>
        <taxon>Bacillati</taxon>
        <taxon>Actinomycetota</taxon>
        <taxon>Actinomycetes</taxon>
        <taxon>Streptosporangiales</taxon>
        <taxon>Nocardiopsidaceae</taxon>
        <taxon>Nocardiopsis</taxon>
    </lineage>
</organism>
<gene>
    <name evidence="1" type="ORF">HNR10_003669</name>
</gene>
<protein>
    <submittedName>
        <fullName evidence="1">Uncharacterized protein</fullName>
    </submittedName>
</protein>